<feature type="transmembrane region" description="Helical" evidence="7">
    <location>
        <begin position="7"/>
        <end position="27"/>
    </location>
</feature>
<evidence type="ECO:0000313" key="9">
    <source>
        <dbReference type="Proteomes" id="UP001360560"/>
    </source>
</evidence>
<keyword evidence="4 7" id="KW-1133">Transmembrane helix</keyword>
<keyword evidence="5 7" id="KW-0472">Membrane</keyword>
<evidence type="ECO:0000256" key="7">
    <source>
        <dbReference type="SAM" id="Phobius"/>
    </source>
</evidence>
<evidence type="ECO:0000256" key="4">
    <source>
        <dbReference type="ARBA" id="ARBA00022989"/>
    </source>
</evidence>
<evidence type="ECO:0000256" key="6">
    <source>
        <dbReference type="SAM" id="MobiDB-lite"/>
    </source>
</evidence>
<dbReference type="PANTHER" id="PTHR21659">
    <property type="entry name" value="HYDROPHOBIC PROTEIN RCI2 LOW TEMPERATURE AND SALT RESPONSIVE PROTEIN LTI6 -RELATED"/>
    <property type="match status" value="1"/>
</dbReference>
<evidence type="ECO:0000313" key="8">
    <source>
        <dbReference type="EMBL" id="GMM36037.1"/>
    </source>
</evidence>
<dbReference type="Proteomes" id="UP001360560">
    <property type="component" value="Unassembled WGS sequence"/>
</dbReference>
<sequence length="156" mass="16851">MSCCSDIILVIISLFLPPVPVLIRRGICSADFFINIALCCLGFLPGLIHSWYIIANYPGTRLWDAEAAIYYVPVVQPRPTNNNSKGKKKHHPEGTSNTTTPLISNQRGNYHSVDDGVGTSARLTNSNGGQIATDGPPPPYSQAAGQQNSTDNKQVL</sequence>
<keyword evidence="3 7" id="KW-0812">Transmembrane</keyword>
<dbReference type="PANTHER" id="PTHR21659:SF112">
    <property type="entry name" value="PROTEIN SNA2-RELATED"/>
    <property type="match status" value="1"/>
</dbReference>
<feature type="transmembrane region" description="Helical" evidence="7">
    <location>
        <begin position="33"/>
        <end position="54"/>
    </location>
</feature>
<dbReference type="RefSeq" id="XP_064853033.1">
    <property type="nucleotide sequence ID" value="XM_064996961.1"/>
</dbReference>
<gene>
    <name evidence="8" type="ORF">DASC09_033620</name>
</gene>
<evidence type="ECO:0000256" key="1">
    <source>
        <dbReference type="ARBA" id="ARBA00004370"/>
    </source>
</evidence>
<protein>
    <submittedName>
        <fullName evidence="8">Sna4 protein</fullName>
    </submittedName>
</protein>
<comment type="subcellular location">
    <subcellularLocation>
        <location evidence="1">Membrane</location>
    </subcellularLocation>
</comment>
<name>A0AAV5QNC3_9ASCO</name>
<evidence type="ECO:0000256" key="3">
    <source>
        <dbReference type="ARBA" id="ARBA00022692"/>
    </source>
</evidence>
<comment type="caution">
    <text evidence="8">The sequence shown here is derived from an EMBL/GenBank/DDBJ whole genome shotgun (WGS) entry which is preliminary data.</text>
</comment>
<dbReference type="InterPro" id="IPR000612">
    <property type="entry name" value="PMP3"/>
</dbReference>
<dbReference type="AlphaFoldDB" id="A0AAV5QNC3"/>
<reference evidence="8 9" key="1">
    <citation type="journal article" date="2023" name="Elife">
        <title>Identification of key yeast species and microbe-microbe interactions impacting larval growth of Drosophila in the wild.</title>
        <authorList>
            <person name="Mure A."/>
            <person name="Sugiura Y."/>
            <person name="Maeda R."/>
            <person name="Honda K."/>
            <person name="Sakurai N."/>
            <person name="Takahashi Y."/>
            <person name="Watada M."/>
            <person name="Katoh T."/>
            <person name="Gotoh A."/>
            <person name="Gotoh Y."/>
            <person name="Taniguchi I."/>
            <person name="Nakamura K."/>
            <person name="Hayashi T."/>
            <person name="Katayama T."/>
            <person name="Uemura T."/>
            <person name="Hattori Y."/>
        </authorList>
    </citation>
    <scope>NUCLEOTIDE SEQUENCE [LARGE SCALE GENOMIC DNA]</scope>
    <source>
        <strain evidence="8 9">SC-9</strain>
    </source>
</reference>
<organism evidence="8 9">
    <name type="scientific">Saccharomycopsis crataegensis</name>
    <dbReference type="NCBI Taxonomy" id="43959"/>
    <lineage>
        <taxon>Eukaryota</taxon>
        <taxon>Fungi</taxon>
        <taxon>Dikarya</taxon>
        <taxon>Ascomycota</taxon>
        <taxon>Saccharomycotina</taxon>
        <taxon>Saccharomycetes</taxon>
        <taxon>Saccharomycopsidaceae</taxon>
        <taxon>Saccharomycopsis</taxon>
    </lineage>
</organism>
<dbReference type="Pfam" id="PF01679">
    <property type="entry name" value="Pmp3"/>
    <property type="match status" value="1"/>
</dbReference>
<feature type="compositionally biased region" description="Polar residues" evidence="6">
    <location>
        <begin position="143"/>
        <end position="156"/>
    </location>
</feature>
<comment type="similarity">
    <text evidence="2">Belongs to the UPF0057 (PMP3) family.</text>
</comment>
<keyword evidence="9" id="KW-1185">Reference proteome</keyword>
<dbReference type="EMBL" id="BTFZ01000011">
    <property type="protein sequence ID" value="GMM36037.1"/>
    <property type="molecule type" value="Genomic_DNA"/>
</dbReference>
<feature type="compositionally biased region" description="Polar residues" evidence="6">
    <location>
        <begin position="94"/>
        <end position="109"/>
    </location>
</feature>
<accession>A0AAV5QNC3</accession>
<feature type="region of interest" description="Disordered" evidence="6">
    <location>
        <begin position="78"/>
        <end position="156"/>
    </location>
</feature>
<evidence type="ECO:0000256" key="2">
    <source>
        <dbReference type="ARBA" id="ARBA00009530"/>
    </source>
</evidence>
<evidence type="ECO:0000256" key="5">
    <source>
        <dbReference type="ARBA" id="ARBA00023136"/>
    </source>
</evidence>
<dbReference type="GeneID" id="90074012"/>
<feature type="compositionally biased region" description="Polar residues" evidence="6">
    <location>
        <begin position="121"/>
        <end position="130"/>
    </location>
</feature>
<dbReference type="GO" id="GO:0016020">
    <property type="term" value="C:membrane"/>
    <property type="evidence" value="ECO:0007669"/>
    <property type="project" value="UniProtKB-SubCell"/>
</dbReference>
<proteinExistence type="inferred from homology"/>